<dbReference type="SUPFAM" id="SSF74650">
    <property type="entry name" value="Galactose mutarotase-like"/>
    <property type="match status" value="1"/>
</dbReference>
<reference evidence="2" key="1">
    <citation type="journal article" date="2013" name="Environ. Microbiol.">
        <title>Microbiota from the distal guts of lean and obese adolescents exhibit partial functional redundancy besides clear differences in community structure.</title>
        <authorList>
            <person name="Ferrer M."/>
            <person name="Ruiz A."/>
            <person name="Lanza F."/>
            <person name="Haange S.B."/>
            <person name="Oberbach A."/>
            <person name="Till H."/>
            <person name="Bargiela R."/>
            <person name="Campoy C."/>
            <person name="Segura M.T."/>
            <person name="Richter M."/>
            <person name="von Bergen M."/>
            <person name="Seifert J."/>
            <person name="Suarez A."/>
        </authorList>
    </citation>
    <scope>NUCLEOTIDE SEQUENCE</scope>
</reference>
<gene>
    <name evidence="2" type="ORF">OBE_10326</name>
</gene>
<dbReference type="Pfam" id="PF02929">
    <property type="entry name" value="Bgal_small_N"/>
    <property type="match status" value="1"/>
</dbReference>
<dbReference type="GO" id="GO:0005975">
    <property type="term" value="P:carbohydrate metabolic process"/>
    <property type="evidence" value="ECO:0007669"/>
    <property type="project" value="InterPro"/>
</dbReference>
<protein>
    <submittedName>
        <fullName evidence="2">Beta-galactosidase (Lactase)</fullName>
    </submittedName>
</protein>
<dbReference type="GO" id="GO:0009341">
    <property type="term" value="C:beta-galactosidase complex"/>
    <property type="evidence" value="ECO:0007669"/>
    <property type="project" value="InterPro"/>
</dbReference>
<evidence type="ECO:0000259" key="1">
    <source>
        <dbReference type="Pfam" id="PF02929"/>
    </source>
</evidence>
<accession>K1TF15</accession>
<dbReference type="InterPro" id="IPR011013">
    <property type="entry name" value="Gal_mutarotase_sf_dom"/>
</dbReference>
<feature type="non-terminal residue" evidence="2">
    <location>
        <position position="1"/>
    </location>
</feature>
<dbReference type="GO" id="GO:0004565">
    <property type="term" value="F:beta-galactosidase activity"/>
    <property type="evidence" value="ECO:0007669"/>
    <property type="project" value="InterPro"/>
</dbReference>
<name>K1TF15_9ZZZZ</name>
<proteinExistence type="predicted"/>
<sequence>WNQTDASGFGFKVKSCKPFYASAIHFDTEELDDGDDKDQRHSFNLKKSKFTNLFLDAEHSGVAGENSWGAWPLEKYRLHYGDKNFTFVLIPLDK</sequence>
<evidence type="ECO:0000313" key="2">
    <source>
        <dbReference type="EMBL" id="EKC57826.1"/>
    </source>
</evidence>
<dbReference type="Gene3D" id="2.70.98.10">
    <property type="match status" value="1"/>
</dbReference>
<dbReference type="GO" id="GO:0030246">
    <property type="term" value="F:carbohydrate binding"/>
    <property type="evidence" value="ECO:0007669"/>
    <property type="project" value="InterPro"/>
</dbReference>
<feature type="domain" description="Beta galactosidase small chain/" evidence="1">
    <location>
        <begin position="12"/>
        <end position="89"/>
    </location>
</feature>
<comment type="caution">
    <text evidence="2">The sequence shown here is derived from an EMBL/GenBank/DDBJ whole genome shotgun (WGS) entry which is preliminary data.</text>
</comment>
<organism evidence="2">
    <name type="scientific">human gut metagenome</name>
    <dbReference type="NCBI Taxonomy" id="408170"/>
    <lineage>
        <taxon>unclassified sequences</taxon>
        <taxon>metagenomes</taxon>
        <taxon>organismal metagenomes</taxon>
    </lineage>
</organism>
<dbReference type="EMBL" id="AJWZ01007112">
    <property type="protein sequence ID" value="EKC57826.1"/>
    <property type="molecule type" value="Genomic_DNA"/>
</dbReference>
<dbReference type="InterPro" id="IPR004199">
    <property type="entry name" value="B-gal_small/dom_5"/>
</dbReference>
<dbReference type="AlphaFoldDB" id="K1TF15"/>
<dbReference type="InterPro" id="IPR014718">
    <property type="entry name" value="GH-type_carb-bd"/>
</dbReference>